<dbReference type="AlphaFoldDB" id="A0A0F5ZP73"/>
<comment type="caution">
    <text evidence="2">The sequence shown here is derived from an EMBL/GenBank/DDBJ whole genome shotgun (WGS) entry which is preliminary data.</text>
</comment>
<sequence>MLRQLGFSARGDAPVYLDQISGAVVRYDAHMQTLALDVPLDQLTLPTTVLSQPQTRAPASTASSDDRRPPGRFGRSTSCVDARIIPVPGAVD</sequence>
<evidence type="ECO:0000256" key="1">
    <source>
        <dbReference type="SAM" id="MobiDB-lite"/>
    </source>
</evidence>
<protein>
    <submittedName>
        <fullName evidence="2">Uncharacterized protein</fullName>
    </submittedName>
</protein>
<gene>
    <name evidence="2" type="ORF">VM57_06230</name>
</gene>
<reference evidence="2 3" key="1">
    <citation type="submission" date="2015-03" db="EMBL/GenBank/DDBJ databases">
        <title>Draft genome of Stenotrophomonas maltophila isolated from urine specimen.</title>
        <authorList>
            <person name="Murugan N."/>
            <person name="Malathi J."/>
            <person name="Umashankar V."/>
            <person name="Madhavan H."/>
        </authorList>
    </citation>
    <scope>NUCLEOTIDE SEQUENCE [LARGE SCALE GENOMIC DNA]</scope>
    <source>
        <strain evidence="2 3">JMNMN1</strain>
    </source>
</reference>
<dbReference type="EMBL" id="JZRZ01000012">
    <property type="protein sequence ID" value="KKD57498.1"/>
    <property type="molecule type" value="Genomic_DNA"/>
</dbReference>
<feature type="region of interest" description="Disordered" evidence="1">
    <location>
        <begin position="47"/>
        <end position="77"/>
    </location>
</feature>
<evidence type="ECO:0000313" key="2">
    <source>
        <dbReference type="EMBL" id="KKD57498.1"/>
    </source>
</evidence>
<dbReference type="PATRIC" id="fig|40324.63.peg.2340"/>
<organism evidence="2 3">
    <name type="scientific">Stenotrophomonas maltophilia</name>
    <name type="common">Pseudomonas maltophilia</name>
    <name type="synonym">Xanthomonas maltophilia</name>
    <dbReference type="NCBI Taxonomy" id="40324"/>
    <lineage>
        <taxon>Bacteria</taxon>
        <taxon>Pseudomonadati</taxon>
        <taxon>Pseudomonadota</taxon>
        <taxon>Gammaproteobacteria</taxon>
        <taxon>Lysobacterales</taxon>
        <taxon>Lysobacteraceae</taxon>
        <taxon>Stenotrophomonas</taxon>
        <taxon>Stenotrophomonas maltophilia group</taxon>
    </lineage>
</organism>
<evidence type="ECO:0000313" key="3">
    <source>
        <dbReference type="Proteomes" id="UP000243478"/>
    </source>
</evidence>
<accession>A0A0F5ZP73</accession>
<name>A0A0F5ZP73_STEMA</name>
<proteinExistence type="predicted"/>
<feature type="compositionally biased region" description="Polar residues" evidence="1">
    <location>
        <begin position="47"/>
        <end position="63"/>
    </location>
</feature>
<dbReference type="Proteomes" id="UP000243478">
    <property type="component" value="Unassembled WGS sequence"/>
</dbReference>